<dbReference type="EMBL" id="PXWF02000302">
    <property type="protein sequence ID" value="PWF42098.1"/>
    <property type="molecule type" value="Genomic_DNA"/>
</dbReference>
<feature type="domain" description="GGDEF" evidence="3">
    <location>
        <begin position="41"/>
        <end position="177"/>
    </location>
</feature>
<comment type="caution">
    <text evidence="4">The sequence shown here is derived from an EMBL/GenBank/DDBJ whole genome shotgun (WGS) entry which is preliminary data.</text>
</comment>
<evidence type="ECO:0000256" key="1">
    <source>
        <dbReference type="ARBA" id="ARBA00012528"/>
    </source>
</evidence>
<accession>A0A2U2HEM3</accession>
<dbReference type="GO" id="GO:0043709">
    <property type="term" value="P:cell adhesion involved in single-species biofilm formation"/>
    <property type="evidence" value="ECO:0007669"/>
    <property type="project" value="TreeGrafter"/>
</dbReference>
<dbReference type="InterPro" id="IPR000160">
    <property type="entry name" value="GGDEF_dom"/>
</dbReference>
<dbReference type="CDD" id="cd01949">
    <property type="entry name" value="GGDEF"/>
    <property type="match status" value="1"/>
</dbReference>
<dbReference type="Proteomes" id="UP000241421">
    <property type="component" value="Unassembled WGS sequence"/>
</dbReference>
<dbReference type="PANTHER" id="PTHR45138">
    <property type="entry name" value="REGULATORY COMPONENTS OF SENSORY TRANSDUCTION SYSTEM"/>
    <property type="match status" value="1"/>
</dbReference>
<dbReference type="Pfam" id="PF00990">
    <property type="entry name" value="GGDEF"/>
    <property type="match status" value="1"/>
</dbReference>
<dbReference type="InterPro" id="IPR050469">
    <property type="entry name" value="Diguanylate_Cyclase"/>
</dbReference>
<dbReference type="SUPFAM" id="SSF55073">
    <property type="entry name" value="Nucleotide cyclase"/>
    <property type="match status" value="1"/>
</dbReference>
<dbReference type="InterPro" id="IPR043128">
    <property type="entry name" value="Rev_trsase/Diguanyl_cyclase"/>
</dbReference>
<reference evidence="4 5" key="1">
    <citation type="submission" date="2018-04" db="EMBL/GenBank/DDBJ databases">
        <title>Massilia violaceinigra sp. nov., a novel purple-pigmented bacterium isolated from Tianshan glacier, Xinjiang, China.</title>
        <authorList>
            <person name="Wang H."/>
        </authorList>
    </citation>
    <scope>NUCLEOTIDE SEQUENCE [LARGE SCALE GENOMIC DNA]</scope>
    <source>
        <strain evidence="4 5">B448-2</strain>
    </source>
</reference>
<organism evidence="4 5">
    <name type="scientific">Massilia glaciei</name>
    <dbReference type="NCBI Taxonomy" id="1524097"/>
    <lineage>
        <taxon>Bacteria</taxon>
        <taxon>Pseudomonadati</taxon>
        <taxon>Pseudomonadota</taxon>
        <taxon>Betaproteobacteria</taxon>
        <taxon>Burkholderiales</taxon>
        <taxon>Oxalobacteraceae</taxon>
        <taxon>Telluria group</taxon>
        <taxon>Massilia</taxon>
    </lineage>
</organism>
<dbReference type="GO" id="GO:0005886">
    <property type="term" value="C:plasma membrane"/>
    <property type="evidence" value="ECO:0007669"/>
    <property type="project" value="TreeGrafter"/>
</dbReference>
<name>A0A2U2HEM3_9BURK</name>
<dbReference type="PANTHER" id="PTHR45138:SF9">
    <property type="entry name" value="DIGUANYLATE CYCLASE DGCM-RELATED"/>
    <property type="match status" value="1"/>
</dbReference>
<evidence type="ECO:0000259" key="3">
    <source>
        <dbReference type="PROSITE" id="PS50887"/>
    </source>
</evidence>
<comment type="catalytic activity">
    <reaction evidence="2">
        <text>2 GTP = 3',3'-c-di-GMP + 2 diphosphate</text>
        <dbReference type="Rhea" id="RHEA:24898"/>
        <dbReference type="ChEBI" id="CHEBI:33019"/>
        <dbReference type="ChEBI" id="CHEBI:37565"/>
        <dbReference type="ChEBI" id="CHEBI:58805"/>
        <dbReference type="EC" id="2.7.7.65"/>
    </reaction>
</comment>
<evidence type="ECO:0000313" key="4">
    <source>
        <dbReference type="EMBL" id="PWF42098.1"/>
    </source>
</evidence>
<dbReference type="GO" id="GO:1902201">
    <property type="term" value="P:negative regulation of bacterial-type flagellum-dependent cell motility"/>
    <property type="evidence" value="ECO:0007669"/>
    <property type="project" value="TreeGrafter"/>
</dbReference>
<dbReference type="AlphaFoldDB" id="A0A2U2HEM3"/>
<gene>
    <name evidence="4" type="ORF">C7C56_023335</name>
</gene>
<dbReference type="PROSITE" id="PS50887">
    <property type="entry name" value="GGDEF"/>
    <property type="match status" value="1"/>
</dbReference>
<dbReference type="SMART" id="SM00267">
    <property type="entry name" value="GGDEF"/>
    <property type="match status" value="1"/>
</dbReference>
<dbReference type="InterPro" id="IPR029787">
    <property type="entry name" value="Nucleotide_cyclase"/>
</dbReference>
<dbReference type="EC" id="2.7.7.65" evidence="1"/>
<dbReference type="FunFam" id="3.30.70.270:FF:000001">
    <property type="entry name" value="Diguanylate cyclase domain protein"/>
    <property type="match status" value="1"/>
</dbReference>
<proteinExistence type="predicted"/>
<dbReference type="RefSeq" id="WP_106759751.1">
    <property type="nucleotide sequence ID" value="NZ_PXWF02000302.1"/>
</dbReference>
<sequence>MAHALLNELAERDGLTGLFNRRTLNTHLERVWRQANRDKRDLVAIAMIDIDHFKRYNDRYGHVPGDAALKAVADVVERQARRPLDLAARYGGEEFAAVWYNPAPEELENMGAQITAAVTALSIAHLDNPGGKLSVSVGIALMRPSAGQSGPELLHAADTALYQAKNQGRNRVVLFRFTGADALLAPKRPPGAPEAG</sequence>
<dbReference type="GO" id="GO:0052621">
    <property type="term" value="F:diguanylate cyclase activity"/>
    <property type="evidence" value="ECO:0007669"/>
    <property type="project" value="UniProtKB-EC"/>
</dbReference>
<dbReference type="OrthoDB" id="9813903at2"/>
<protein>
    <recommendedName>
        <fullName evidence="1">diguanylate cyclase</fullName>
        <ecNumber evidence="1">2.7.7.65</ecNumber>
    </recommendedName>
</protein>
<keyword evidence="5" id="KW-1185">Reference proteome</keyword>
<evidence type="ECO:0000256" key="2">
    <source>
        <dbReference type="ARBA" id="ARBA00034247"/>
    </source>
</evidence>
<evidence type="ECO:0000313" key="5">
    <source>
        <dbReference type="Proteomes" id="UP000241421"/>
    </source>
</evidence>
<dbReference type="Gene3D" id="3.30.70.270">
    <property type="match status" value="1"/>
</dbReference>
<dbReference type="NCBIfam" id="TIGR00254">
    <property type="entry name" value="GGDEF"/>
    <property type="match status" value="1"/>
</dbReference>